<name>A0A5K1K8J6_9APHY</name>
<reference evidence="2" key="1">
    <citation type="submission" date="2019-10" db="EMBL/GenBank/DDBJ databases">
        <authorList>
            <person name="Nor Muhammad N."/>
        </authorList>
    </citation>
    <scope>NUCLEOTIDE SEQUENCE</scope>
</reference>
<feature type="chain" id="PRO_5023886732" evidence="1">
    <location>
        <begin position="22"/>
        <end position="127"/>
    </location>
</feature>
<dbReference type="AlphaFoldDB" id="A0A5K1K8J6"/>
<keyword evidence="1" id="KW-0732">Signal</keyword>
<evidence type="ECO:0000313" key="2">
    <source>
        <dbReference type="EMBL" id="VWP02358.1"/>
    </source>
</evidence>
<evidence type="ECO:0000256" key="1">
    <source>
        <dbReference type="SAM" id="SignalP"/>
    </source>
</evidence>
<sequence length="127" mass="13762">MFGKLAPVAAFLAFAMQPVLGMAVAPRSALDVFVPQITYPTEGVVWTSGETQNVTWDISNAPVNITNGKGLIILRKSGVTTPVILQNGFDILLGSIEVTVPLVVEAADYSIIRSYLLSRIHLCMWLM</sequence>
<dbReference type="EMBL" id="LR730145">
    <property type="protein sequence ID" value="VWP02358.1"/>
    <property type="molecule type" value="Genomic_DNA"/>
</dbReference>
<protein>
    <submittedName>
        <fullName evidence="2">Polyketide synthase</fullName>
    </submittedName>
</protein>
<organism evidence="2">
    <name type="scientific">Ganoderma boninense</name>
    <dbReference type="NCBI Taxonomy" id="34458"/>
    <lineage>
        <taxon>Eukaryota</taxon>
        <taxon>Fungi</taxon>
        <taxon>Dikarya</taxon>
        <taxon>Basidiomycota</taxon>
        <taxon>Agaricomycotina</taxon>
        <taxon>Agaricomycetes</taxon>
        <taxon>Polyporales</taxon>
        <taxon>Polyporaceae</taxon>
        <taxon>Ganoderma</taxon>
    </lineage>
</organism>
<accession>A0A5K1K8J6</accession>
<proteinExistence type="predicted"/>
<gene>
    <name evidence="2" type="primary">G8DNT0</name>
</gene>
<feature type="signal peptide" evidence="1">
    <location>
        <begin position="1"/>
        <end position="21"/>
    </location>
</feature>